<evidence type="ECO:0000256" key="2">
    <source>
        <dbReference type="SAM" id="MobiDB-lite"/>
    </source>
</evidence>
<evidence type="ECO:0000259" key="3">
    <source>
        <dbReference type="Pfam" id="PF06458"/>
    </source>
</evidence>
<feature type="compositionally biased region" description="Basic and acidic residues" evidence="2">
    <location>
        <begin position="44"/>
        <end position="59"/>
    </location>
</feature>
<sequence>MARFDPLAVIKRGLKALRKEFSTNKNETPLSTQTIGPAKPNISKRADSTKNVKTQKEPHGTPNTMVDKQTRATTPKPLSAHLMPATLLVLYLDEQQASLTDASILHGYRGQEVELDVKRFRDYYVSQIEGYTSNFVERYGVIKVHYQRRKAAAVWLLAKDIDQQNLLAKPEFVHGKLNTPYSLVAPSFANYRLMQANGPVTGHFLERQQFVTYLYRQKLWQDVDESLRLLKVTDFIKCISEPHGQELKMTLAKNTLWQVYKSVRTTDGILWYCLGGNTWVKNSQHTQLMERKQYLNEVKQTQQVTKSYAVSLNVSAKIDFIPGKKVTLYDLPCGKKTAQLNDGKKVQLSAHKNINGMQWYHVTDSGWLLAEYLKFK</sequence>
<name>A0A0R2LAI6_9LACO</name>
<comment type="caution">
    <text evidence="4">The sequence shown here is derived from an EMBL/GenBank/DDBJ whole genome shotgun (WGS) entry which is preliminary data.</text>
</comment>
<dbReference type="Gene3D" id="3.10.20.320">
    <property type="entry name" value="Putative peptidoglycan bound protein (lpxtg motif)"/>
    <property type="match status" value="1"/>
</dbReference>
<dbReference type="OrthoDB" id="2329985at2"/>
<accession>A0A0R2LAI6</accession>
<feature type="domain" description="MucBP" evidence="3">
    <location>
        <begin position="88"/>
        <end position="146"/>
    </location>
</feature>
<dbReference type="AlphaFoldDB" id="A0A0R2LAI6"/>
<keyword evidence="1" id="KW-0677">Repeat</keyword>
<feature type="region of interest" description="Disordered" evidence="2">
    <location>
        <begin position="25"/>
        <end position="69"/>
    </location>
</feature>
<dbReference type="InterPro" id="IPR009459">
    <property type="entry name" value="MucBP_dom"/>
</dbReference>
<feature type="domain" description="MucBP" evidence="3">
    <location>
        <begin position="163"/>
        <end position="216"/>
    </location>
</feature>
<evidence type="ECO:0000313" key="4">
    <source>
        <dbReference type="EMBL" id="KRN98803.1"/>
    </source>
</evidence>
<dbReference type="Pfam" id="PF06458">
    <property type="entry name" value="MucBP"/>
    <property type="match status" value="2"/>
</dbReference>
<dbReference type="Proteomes" id="UP000051886">
    <property type="component" value="Unassembled WGS sequence"/>
</dbReference>
<dbReference type="RefSeq" id="WP_017866816.1">
    <property type="nucleotide sequence ID" value="NZ_BJYB01000026.1"/>
</dbReference>
<feature type="compositionally biased region" description="Polar residues" evidence="2">
    <location>
        <begin position="25"/>
        <end position="35"/>
    </location>
</feature>
<gene>
    <name evidence="4" type="ORF">IV66_GL001788</name>
</gene>
<dbReference type="PATRIC" id="fig|449659.4.peg.1828"/>
<organism evidence="4 5">
    <name type="scientific">Ligilactobacillus pobuzihii</name>
    <dbReference type="NCBI Taxonomy" id="449659"/>
    <lineage>
        <taxon>Bacteria</taxon>
        <taxon>Bacillati</taxon>
        <taxon>Bacillota</taxon>
        <taxon>Bacilli</taxon>
        <taxon>Lactobacillales</taxon>
        <taxon>Lactobacillaceae</taxon>
        <taxon>Ligilactobacillus</taxon>
    </lineage>
</organism>
<proteinExistence type="predicted"/>
<protein>
    <recommendedName>
        <fullName evidence="3">MucBP domain-containing protein</fullName>
    </recommendedName>
</protein>
<evidence type="ECO:0000313" key="5">
    <source>
        <dbReference type="Proteomes" id="UP000051886"/>
    </source>
</evidence>
<dbReference type="STRING" id="449659.IV66_GL001788"/>
<dbReference type="EMBL" id="JQCN01000040">
    <property type="protein sequence ID" value="KRN98803.1"/>
    <property type="molecule type" value="Genomic_DNA"/>
</dbReference>
<keyword evidence="5" id="KW-1185">Reference proteome</keyword>
<evidence type="ECO:0000256" key="1">
    <source>
        <dbReference type="ARBA" id="ARBA00022737"/>
    </source>
</evidence>
<reference evidence="4 5" key="1">
    <citation type="journal article" date="2015" name="Genome Announc.">
        <title>Expanding the biotechnology potential of lactobacilli through comparative genomics of 213 strains and associated genera.</title>
        <authorList>
            <person name="Sun Z."/>
            <person name="Harris H.M."/>
            <person name="McCann A."/>
            <person name="Guo C."/>
            <person name="Argimon S."/>
            <person name="Zhang W."/>
            <person name="Yang X."/>
            <person name="Jeffery I.B."/>
            <person name="Cooney J.C."/>
            <person name="Kagawa T.F."/>
            <person name="Liu W."/>
            <person name="Song Y."/>
            <person name="Salvetti E."/>
            <person name="Wrobel A."/>
            <person name="Rasinkangas P."/>
            <person name="Parkhill J."/>
            <person name="Rea M.C."/>
            <person name="O'Sullivan O."/>
            <person name="Ritari J."/>
            <person name="Douillard F.P."/>
            <person name="Paul Ross R."/>
            <person name="Yang R."/>
            <person name="Briner A.E."/>
            <person name="Felis G.E."/>
            <person name="de Vos W.M."/>
            <person name="Barrangou R."/>
            <person name="Klaenhammer T.R."/>
            <person name="Caufield P.W."/>
            <person name="Cui Y."/>
            <person name="Zhang H."/>
            <person name="O'Toole P.W."/>
        </authorList>
    </citation>
    <scope>NUCLEOTIDE SEQUENCE [LARGE SCALE GENOMIC DNA]</scope>
    <source>
        <strain evidence="4 5">NBRC 103219</strain>
    </source>
</reference>